<protein>
    <submittedName>
        <fullName evidence="1">DNA-directed RNA polymerase subunit alpha</fullName>
    </submittedName>
</protein>
<reference evidence="1 2" key="1">
    <citation type="submission" date="2021-06" db="EMBL/GenBank/DDBJ databases">
        <title>Caerostris extrusa draft genome.</title>
        <authorList>
            <person name="Kono N."/>
            <person name="Arakawa K."/>
        </authorList>
    </citation>
    <scope>NUCLEOTIDE SEQUENCE [LARGE SCALE GENOMIC DNA]</scope>
</reference>
<dbReference type="AlphaFoldDB" id="A0AAV4M9H4"/>
<organism evidence="1 2">
    <name type="scientific">Caerostris extrusa</name>
    <name type="common">Bark spider</name>
    <name type="synonym">Caerostris bankana</name>
    <dbReference type="NCBI Taxonomy" id="172846"/>
    <lineage>
        <taxon>Eukaryota</taxon>
        <taxon>Metazoa</taxon>
        <taxon>Ecdysozoa</taxon>
        <taxon>Arthropoda</taxon>
        <taxon>Chelicerata</taxon>
        <taxon>Arachnida</taxon>
        <taxon>Araneae</taxon>
        <taxon>Araneomorphae</taxon>
        <taxon>Entelegynae</taxon>
        <taxon>Araneoidea</taxon>
        <taxon>Araneidae</taxon>
        <taxon>Caerostris</taxon>
    </lineage>
</organism>
<dbReference type="EMBL" id="BPLR01019501">
    <property type="protein sequence ID" value="GIX68538.1"/>
    <property type="molecule type" value="Genomic_DNA"/>
</dbReference>
<keyword evidence="1" id="KW-0240">DNA-directed RNA polymerase</keyword>
<keyword evidence="2" id="KW-1185">Reference proteome</keyword>
<comment type="caution">
    <text evidence="1">The sequence shown here is derived from an EMBL/GenBank/DDBJ whole genome shotgun (WGS) entry which is preliminary data.</text>
</comment>
<keyword evidence="1" id="KW-0804">Transcription</keyword>
<sequence>MGIQVYFGSPARQHHGSKRQNYRETEKLLWTFSASSSFRGHNLLFSAVHLTIARVIRRMCSISERYPHEVSDDKTIGPKYLEKVWKETFEDYRNPKCPKTEVKKFIQHITEKLKTTTKNTKRACYIEKFDSHWFEVCFAYSEICCIWAQRIKKILPQVKSFHIGFQHAQNIQYSLFDEIRDFGLKLRYEMTPSNESFFPSAVYSALGYNEGSMRDTLYKFALNSRGFTSRNMLERIIWEFLGLKAPADIPKEKEHEIFSDVDIIPRDPDFWQFTFFQKIFYSSSYYYFDSKESQKDVLSLLKEHFSHFMHHDASGSTVGHLVKVFIPSSYQSRAMPHALPYPVQFEMKKPIIISLKVKVDQAQTDSGIKLSLHVDPSVYFSSLYTNEVLNLGDCKHFGVYHENKDSVFLPLRCNTGIWTLSKDSRVLQLPRTSQEDFHLQLYSWNICRQTLFGFHTIYRREETNQDHTISVCETFDNPHSGTATFRRQNFHRRHEIWS</sequence>
<evidence type="ECO:0000313" key="2">
    <source>
        <dbReference type="Proteomes" id="UP001054945"/>
    </source>
</evidence>
<dbReference type="GO" id="GO:0000428">
    <property type="term" value="C:DNA-directed RNA polymerase complex"/>
    <property type="evidence" value="ECO:0007669"/>
    <property type="project" value="UniProtKB-KW"/>
</dbReference>
<gene>
    <name evidence="1" type="primary">rpoA_1</name>
    <name evidence="1" type="ORF">CEXT_786771</name>
</gene>
<proteinExistence type="predicted"/>
<name>A0AAV4M9H4_CAEEX</name>
<evidence type="ECO:0000313" key="1">
    <source>
        <dbReference type="EMBL" id="GIX68538.1"/>
    </source>
</evidence>
<dbReference type="Proteomes" id="UP001054945">
    <property type="component" value="Unassembled WGS sequence"/>
</dbReference>
<accession>A0AAV4M9H4</accession>